<sequence>MDNFYIIVNEAFLATVDLKSQQKLKEIINQDINSVGIDTDSRRCYIRLCPYCNAFGVVNCRKFENDDSAPCGLFEIGDSDSTFPNTCVFCGETAPSYKIKQSVKKCQILYDLSLNCSSTDGAPKNNQNERVLLEQCVVILATGIELFLKDTYVLSMNLKYVKPELTLNRKFSRDVKNEFLNIDKAVRIFKDEFEIDLKEILGKETIKKLNLLMSMRNVIVHNNGILDQIFRERLTEDLWAKYPIASNIPITENDIIEFIDIIKLVFQKIEMKFDEIIVPEIQKRIEINLQNF</sequence>
<reference evidence="1 2" key="1">
    <citation type="journal article" date="2017" name="BMC Genomics">
        <title>Genomic analysis of methanogenic archaea reveals a shift towards energy conservation.</title>
        <authorList>
            <person name="Gilmore S.P."/>
            <person name="Henske J.K."/>
            <person name="Sexton J.A."/>
            <person name="Solomon K.V."/>
            <person name="Seppala S."/>
            <person name="Yoo J.I."/>
            <person name="Huyett L.M."/>
            <person name="Pressman A."/>
            <person name="Cogan J.Z."/>
            <person name="Kivenson V."/>
            <person name="Peng X."/>
            <person name="Tan Y."/>
            <person name="Valentine D.L."/>
            <person name="O'Malley M.A."/>
        </authorList>
    </citation>
    <scope>NUCLEOTIDE SEQUENCE [LARGE SCALE GENOMIC DNA]</scope>
    <source>
        <strain evidence="1 2">XII</strain>
    </source>
</reference>
<comment type="caution">
    <text evidence="1">The sequence shown here is derived from an EMBL/GenBank/DDBJ whole genome shotgun (WGS) entry which is preliminary data.</text>
</comment>
<organism evidence="1 2">
    <name type="scientific">Methanocorpusculum parvum</name>
    <dbReference type="NCBI Taxonomy" id="2193"/>
    <lineage>
        <taxon>Archaea</taxon>
        <taxon>Methanobacteriati</taxon>
        <taxon>Methanobacteriota</taxon>
        <taxon>Stenosarchaea group</taxon>
        <taxon>Methanomicrobia</taxon>
        <taxon>Methanomicrobiales</taxon>
        <taxon>Methanocorpusculaceae</taxon>
        <taxon>Methanocorpusculum</taxon>
    </lineage>
</organism>
<evidence type="ECO:0008006" key="3">
    <source>
        <dbReference type="Google" id="ProtNLM"/>
    </source>
</evidence>
<dbReference type="AlphaFoldDB" id="A0AAX0Q8C2"/>
<keyword evidence="2" id="KW-1185">Reference proteome</keyword>
<name>A0AAX0Q8C2_9EURY</name>
<evidence type="ECO:0000313" key="1">
    <source>
        <dbReference type="EMBL" id="PAV09268.1"/>
    </source>
</evidence>
<evidence type="ECO:0000313" key="2">
    <source>
        <dbReference type="Proteomes" id="UP000243820"/>
    </source>
</evidence>
<dbReference type="EMBL" id="LMVO01000018">
    <property type="protein sequence ID" value="PAV09268.1"/>
    <property type="molecule type" value="Genomic_DNA"/>
</dbReference>
<dbReference type="RefSeq" id="WP_095642201.1">
    <property type="nucleotide sequence ID" value="NZ_LMVO01000018.1"/>
</dbReference>
<dbReference type="Proteomes" id="UP000243820">
    <property type="component" value="Unassembled WGS sequence"/>
</dbReference>
<proteinExistence type="predicted"/>
<protein>
    <recommendedName>
        <fullName evidence="3">Apea-like HEPN domain-containing protein</fullName>
    </recommendedName>
</protein>
<accession>A0AAX0Q8C2</accession>
<gene>
    <name evidence="1" type="ORF">ASJ83_08385</name>
</gene>